<dbReference type="HOGENOM" id="CLU_902314_0_0_7"/>
<evidence type="ECO:0000256" key="1">
    <source>
        <dbReference type="SAM" id="Coils"/>
    </source>
</evidence>
<evidence type="ECO:0000313" key="3">
    <source>
        <dbReference type="Proteomes" id="UP000002601"/>
    </source>
</evidence>
<evidence type="ECO:0000313" key="2">
    <source>
        <dbReference type="EMBL" id="ACS80525.1"/>
    </source>
</evidence>
<dbReference type="KEGG" id="dsa:Desal_2469"/>
<gene>
    <name evidence="2" type="ordered locus">Desal_2469</name>
</gene>
<protein>
    <submittedName>
        <fullName evidence="2">Uncharacterized protein</fullName>
    </submittedName>
</protein>
<sequence length="308" mass="35773">MTKIEEIQKRITTTPSREDVKTCLREAISLARGQDALLSIHYLALSIFGLLKIKDLTKPEKNAFYDNIGKILGRIDLMPVVKEATRDEDSLLTTFESKGLKNIFTRLQKLNKDIKKVEKEADQRKILEDEKKLKVELTAISRELEKGHVAAAKSKADRLIDSHPKNKFEFLDRIIPIFEEKESIKGWWHYLQLRYDPNECNLDEAKHCASKVAKIKTLDDPKNAQDWFRNNLDYRLRVWELTPKEDHAEIDAIVEACYNLAICVYYCRDEINGMRPRNFGRALIEEGLKYAPDSPHLRKMAKTFGVRI</sequence>
<dbReference type="AlphaFoldDB" id="C6BXZ5"/>
<proteinExistence type="predicted"/>
<dbReference type="Proteomes" id="UP000002601">
    <property type="component" value="Chromosome"/>
</dbReference>
<accession>C6BXZ5</accession>
<feature type="coiled-coil region" evidence="1">
    <location>
        <begin position="100"/>
        <end position="130"/>
    </location>
</feature>
<reference evidence="2 3" key="1">
    <citation type="submission" date="2009-06" db="EMBL/GenBank/DDBJ databases">
        <title>Complete sequence of Desulfovibrio salexigens DSM 2638.</title>
        <authorList>
            <consortium name="US DOE Joint Genome Institute"/>
            <person name="Lucas S."/>
            <person name="Copeland A."/>
            <person name="Lapidus A."/>
            <person name="Glavina del Rio T."/>
            <person name="Tice H."/>
            <person name="Bruce D."/>
            <person name="Goodwin L."/>
            <person name="Pitluck S."/>
            <person name="Munk A.C."/>
            <person name="Brettin T."/>
            <person name="Detter J.C."/>
            <person name="Han C."/>
            <person name="Tapia R."/>
            <person name="Larimer F."/>
            <person name="Land M."/>
            <person name="Hauser L."/>
            <person name="Kyrpides N."/>
            <person name="Anderson I."/>
            <person name="Wall J.D."/>
            <person name="Arkin A.P."/>
            <person name="Dehal P."/>
            <person name="Chivian D."/>
            <person name="Giles B."/>
            <person name="Hazen T.C."/>
        </authorList>
    </citation>
    <scope>NUCLEOTIDE SEQUENCE [LARGE SCALE GENOMIC DNA]</scope>
    <source>
        <strain evidence="3">ATCC 14822 / DSM 2638 / NCIMB 8403 / VKM B-1763</strain>
    </source>
</reference>
<keyword evidence="3" id="KW-1185">Reference proteome</keyword>
<keyword evidence="1" id="KW-0175">Coiled coil</keyword>
<dbReference type="RefSeq" id="WP_015852341.1">
    <property type="nucleotide sequence ID" value="NC_012881.1"/>
</dbReference>
<dbReference type="EMBL" id="CP001649">
    <property type="protein sequence ID" value="ACS80525.1"/>
    <property type="molecule type" value="Genomic_DNA"/>
</dbReference>
<name>C6BXZ5_MARSD</name>
<organism evidence="2 3">
    <name type="scientific">Maridesulfovibrio salexigens (strain ATCC 14822 / DSM 2638 / NCIMB 8403 / VKM B-1763)</name>
    <name type="common">Desulfovibrio salexigens</name>
    <dbReference type="NCBI Taxonomy" id="526222"/>
    <lineage>
        <taxon>Bacteria</taxon>
        <taxon>Pseudomonadati</taxon>
        <taxon>Thermodesulfobacteriota</taxon>
        <taxon>Desulfovibrionia</taxon>
        <taxon>Desulfovibrionales</taxon>
        <taxon>Desulfovibrionaceae</taxon>
        <taxon>Maridesulfovibrio</taxon>
    </lineage>
</organism>